<dbReference type="EMBL" id="LABY01000197">
    <property type="protein sequence ID" value="KMO31364.1"/>
    <property type="molecule type" value="Genomic_DNA"/>
</dbReference>
<comment type="caution">
    <text evidence="3">The sequence shown here is derived from an EMBL/GenBank/DDBJ whole genome shotgun (WGS) entry which is preliminary data.</text>
</comment>
<keyword evidence="4" id="KW-1185">Reference proteome</keyword>
<evidence type="ECO:0000259" key="2">
    <source>
        <dbReference type="SMART" id="SM00822"/>
    </source>
</evidence>
<dbReference type="SUPFAM" id="SSF51735">
    <property type="entry name" value="NAD(P)-binding Rossmann-fold domains"/>
    <property type="match status" value="1"/>
</dbReference>
<feature type="domain" description="Ketoreductase" evidence="2">
    <location>
        <begin position="7"/>
        <end position="203"/>
    </location>
</feature>
<dbReference type="RefSeq" id="WP_048447160.1">
    <property type="nucleotide sequence ID" value="NZ_LABY01000197.1"/>
</dbReference>
<dbReference type="PRINTS" id="PR00081">
    <property type="entry name" value="GDHRDH"/>
</dbReference>
<dbReference type="PANTHER" id="PTHR43943:SF2">
    <property type="entry name" value="DEHYDROGENASE_REDUCTASE 4"/>
    <property type="match status" value="1"/>
</dbReference>
<dbReference type="InterPro" id="IPR057326">
    <property type="entry name" value="KR_dom"/>
</dbReference>
<gene>
    <name evidence="3" type="ORF">VQ02_26045</name>
</gene>
<organism evidence="3 4">
    <name type="scientific">Methylobacterium variabile</name>
    <dbReference type="NCBI Taxonomy" id="298794"/>
    <lineage>
        <taxon>Bacteria</taxon>
        <taxon>Pseudomonadati</taxon>
        <taxon>Pseudomonadota</taxon>
        <taxon>Alphaproteobacteria</taxon>
        <taxon>Hyphomicrobiales</taxon>
        <taxon>Methylobacteriaceae</taxon>
        <taxon>Methylobacterium</taxon>
    </lineage>
</organism>
<name>A0A0J6SCH2_9HYPH</name>
<sequence length="243" mass="25027">MARMVDKVALVVGGAKGIGLAVAERLAVEGASVVLTGRHADEVDAAAARIGRGAQGLVADAALREDLHRVVATVRETRGRIDALVLNAGISEPATLRDGTPEHFDRHFAVNVRGAVFGLQAALSAMERGGSVVLMGSIADAAGITPYGTYAATKAALRSYARTWTAELAPHGIRVNVVAPGPTDTAMMASVPEEGRAALIAPIPLGRMARPEEVAAATLFLLSDEASFVAGAELCVDGGMRQI</sequence>
<dbReference type="SMART" id="SM00822">
    <property type="entry name" value="PKS_KR"/>
    <property type="match status" value="1"/>
</dbReference>
<reference evidence="3 4" key="1">
    <citation type="submission" date="2015-03" db="EMBL/GenBank/DDBJ databases">
        <title>Genome sequencing of Methylobacterium variabile DSM 16961.</title>
        <authorList>
            <person name="Chaudhry V."/>
            <person name="Patil P.B."/>
        </authorList>
    </citation>
    <scope>NUCLEOTIDE SEQUENCE [LARGE SCALE GENOMIC DNA]</scope>
    <source>
        <strain evidence="3 4">DSM 16961</strain>
    </source>
</reference>
<dbReference type="PATRIC" id="fig|298794.3.peg.2870"/>
<evidence type="ECO:0000256" key="1">
    <source>
        <dbReference type="ARBA" id="ARBA00006484"/>
    </source>
</evidence>
<evidence type="ECO:0000313" key="3">
    <source>
        <dbReference type="EMBL" id="KMO31364.1"/>
    </source>
</evidence>
<dbReference type="InterPro" id="IPR036291">
    <property type="entry name" value="NAD(P)-bd_dom_sf"/>
</dbReference>
<dbReference type="OrthoDB" id="9803333at2"/>
<dbReference type="Pfam" id="PF13561">
    <property type="entry name" value="adh_short_C2"/>
    <property type="match status" value="1"/>
</dbReference>
<dbReference type="FunFam" id="3.40.50.720:FF:000084">
    <property type="entry name" value="Short-chain dehydrogenase reductase"/>
    <property type="match status" value="1"/>
</dbReference>
<dbReference type="PANTHER" id="PTHR43943">
    <property type="entry name" value="DEHYDROGENASE/REDUCTASE (SDR FAMILY) MEMBER 4"/>
    <property type="match status" value="1"/>
</dbReference>
<dbReference type="Proteomes" id="UP000035955">
    <property type="component" value="Unassembled WGS sequence"/>
</dbReference>
<protein>
    <submittedName>
        <fullName evidence="3">Oxidoreductase</fullName>
    </submittedName>
</protein>
<dbReference type="AlphaFoldDB" id="A0A0J6SCH2"/>
<comment type="similarity">
    <text evidence="1">Belongs to the short-chain dehydrogenases/reductases (SDR) family.</text>
</comment>
<dbReference type="PRINTS" id="PR00080">
    <property type="entry name" value="SDRFAMILY"/>
</dbReference>
<dbReference type="CDD" id="cd05233">
    <property type="entry name" value="SDR_c"/>
    <property type="match status" value="1"/>
</dbReference>
<proteinExistence type="inferred from homology"/>
<accession>A0A0J6SCH2</accession>
<dbReference type="InterPro" id="IPR002347">
    <property type="entry name" value="SDR_fam"/>
</dbReference>
<dbReference type="Gene3D" id="3.40.50.720">
    <property type="entry name" value="NAD(P)-binding Rossmann-like Domain"/>
    <property type="match status" value="1"/>
</dbReference>
<evidence type="ECO:0000313" key="4">
    <source>
        <dbReference type="Proteomes" id="UP000035955"/>
    </source>
</evidence>